<dbReference type="InterPro" id="IPR036397">
    <property type="entry name" value="RNaseH_sf"/>
</dbReference>
<dbReference type="Gene3D" id="3.30.420.10">
    <property type="entry name" value="Ribonuclease H-like superfamily/Ribonuclease H"/>
    <property type="match status" value="1"/>
</dbReference>
<dbReference type="InterPro" id="IPR038717">
    <property type="entry name" value="Tc1-like_DDE_dom"/>
</dbReference>
<evidence type="ECO:0000259" key="2">
    <source>
        <dbReference type="Pfam" id="PF13358"/>
    </source>
</evidence>
<accession>A0ABD3M3C4</accession>
<comment type="caution">
    <text evidence="3">The sequence shown here is derived from an EMBL/GenBank/DDBJ whole genome shotgun (WGS) entry which is preliminary data.</text>
</comment>
<dbReference type="Pfam" id="PF13358">
    <property type="entry name" value="DDE_3"/>
    <property type="match status" value="1"/>
</dbReference>
<reference evidence="3 4" key="1">
    <citation type="submission" date="2024-10" db="EMBL/GenBank/DDBJ databases">
        <title>Updated reference genomes for cyclostephanoid diatoms.</title>
        <authorList>
            <person name="Roberts W.R."/>
            <person name="Alverson A.J."/>
        </authorList>
    </citation>
    <scope>NUCLEOTIDE SEQUENCE [LARGE SCALE GENOMIC DNA]</scope>
    <source>
        <strain evidence="3 4">AJA232-27</strain>
    </source>
</reference>
<keyword evidence="4" id="KW-1185">Reference proteome</keyword>
<name>A0ABD3M3C4_9STRA</name>
<gene>
    <name evidence="3" type="ORF">ACHAWU_008254</name>
</gene>
<protein>
    <recommendedName>
        <fullName evidence="2">Tc1-like transposase DDE domain-containing protein</fullName>
    </recommendedName>
</protein>
<proteinExistence type="predicted"/>
<feature type="region of interest" description="Disordered" evidence="1">
    <location>
        <begin position="24"/>
        <end position="43"/>
    </location>
</feature>
<dbReference type="EMBL" id="JALLBG020000228">
    <property type="protein sequence ID" value="KAL3758500.1"/>
    <property type="molecule type" value="Genomic_DNA"/>
</dbReference>
<evidence type="ECO:0000313" key="3">
    <source>
        <dbReference type="EMBL" id="KAL3758500.1"/>
    </source>
</evidence>
<evidence type="ECO:0000256" key="1">
    <source>
        <dbReference type="SAM" id="MobiDB-lite"/>
    </source>
</evidence>
<feature type="domain" description="Tc1-like transposase DDE" evidence="2">
    <location>
        <begin position="147"/>
        <end position="201"/>
    </location>
</feature>
<organism evidence="3 4">
    <name type="scientific">Discostella pseudostelligera</name>
    <dbReference type="NCBI Taxonomy" id="259834"/>
    <lineage>
        <taxon>Eukaryota</taxon>
        <taxon>Sar</taxon>
        <taxon>Stramenopiles</taxon>
        <taxon>Ochrophyta</taxon>
        <taxon>Bacillariophyta</taxon>
        <taxon>Coscinodiscophyceae</taxon>
        <taxon>Thalassiosirophycidae</taxon>
        <taxon>Stephanodiscales</taxon>
        <taxon>Stephanodiscaceae</taxon>
        <taxon>Discostella</taxon>
    </lineage>
</organism>
<dbReference type="Proteomes" id="UP001530293">
    <property type="component" value="Unassembled WGS sequence"/>
</dbReference>
<evidence type="ECO:0000313" key="4">
    <source>
        <dbReference type="Proteomes" id="UP001530293"/>
    </source>
</evidence>
<sequence length="243" mass="27344">MLELEDRSKRHHRSSHCFRKAVSSSSSSSSWTNYATRSTPPASDSIDGSVYHPVLSNLDNSSFTVSESLVRDLEYATTIPQIHPCRLKFCDEKKMNDEFGLTTTVIGFCGIARDTQPFGFVMRNGTIGFNEFQDAVFEAGAIGILRWGDVLVLDNKAIHRHKDFSLLEDVLLELGIFIMFMPTGSPDLNPMKSMWRLVETRKRMLRVGGMIMRGVSNIGVASMIIQNFNHADVDYCYRVAGYI</sequence>
<dbReference type="AlphaFoldDB" id="A0ABD3M3C4"/>
<feature type="compositionally biased region" description="Polar residues" evidence="1">
    <location>
        <begin position="31"/>
        <end position="42"/>
    </location>
</feature>